<dbReference type="AlphaFoldDB" id="A9DMP4"/>
<proteinExistence type="predicted"/>
<dbReference type="EMBL" id="ABIB01000002">
    <property type="protein sequence ID" value="EDP97756.1"/>
    <property type="molecule type" value="Genomic_DNA"/>
</dbReference>
<name>A9DMP4_9FLAO</name>
<comment type="caution">
    <text evidence="2">The sequence shown here is derived from an EMBL/GenBank/DDBJ whole genome shotgun (WGS) entry which is preliminary data.</text>
</comment>
<protein>
    <submittedName>
        <fullName evidence="2">Uncharacterized protein</fullName>
    </submittedName>
</protein>
<gene>
    <name evidence="2" type="ORF">KAOT1_21377</name>
</gene>
<keyword evidence="1" id="KW-0732">Signal</keyword>
<evidence type="ECO:0000313" key="2">
    <source>
        <dbReference type="EMBL" id="EDP97756.1"/>
    </source>
</evidence>
<dbReference type="Proteomes" id="UP000002945">
    <property type="component" value="Unassembled WGS sequence"/>
</dbReference>
<feature type="signal peptide" evidence="1">
    <location>
        <begin position="1"/>
        <end position="21"/>
    </location>
</feature>
<dbReference type="RefSeq" id="WP_007096804.1">
    <property type="nucleotide sequence ID" value="NZ_CP142125.1"/>
</dbReference>
<organism evidence="2 3">
    <name type="scientific">Kordia algicida OT-1</name>
    <dbReference type="NCBI Taxonomy" id="391587"/>
    <lineage>
        <taxon>Bacteria</taxon>
        <taxon>Pseudomonadati</taxon>
        <taxon>Bacteroidota</taxon>
        <taxon>Flavobacteriia</taxon>
        <taxon>Flavobacteriales</taxon>
        <taxon>Flavobacteriaceae</taxon>
        <taxon>Kordia</taxon>
    </lineage>
</organism>
<sequence>MKTTSVSLFLIFVLIFNSCCATKTTTSNTNSTAVETPIVSENPTIERAEDFDGWSTQIDNLNTTQIKIVCKESKLEIRQKILAYLRLNRIFLNDIELRNAIVETSESGRIIIPQNNYRLDFIYKNNEVIVQGDEKDAMGIDPEWDFIKPISSNWGLLSGFSDQLTVEKILYK</sequence>
<feature type="chain" id="PRO_5002737414" evidence="1">
    <location>
        <begin position="22"/>
        <end position="172"/>
    </location>
</feature>
<evidence type="ECO:0000256" key="1">
    <source>
        <dbReference type="SAM" id="SignalP"/>
    </source>
</evidence>
<keyword evidence="3" id="KW-1185">Reference proteome</keyword>
<evidence type="ECO:0000313" key="3">
    <source>
        <dbReference type="Proteomes" id="UP000002945"/>
    </source>
</evidence>
<dbReference type="HOGENOM" id="CLU_1553248_0_0_10"/>
<reference evidence="2 3" key="1">
    <citation type="journal article" date="2011" name="J. Bacteriol.">
        <title>Genome sequence of the algicidal bacterium Kordia algicida OT-1.</title>
        <authorList>
            <person name="Lee H.S."/>
            <person name="Kang S.G."/>
            <person name="Kwon K.K."/>
            <person name="Lee J.H."/>
            <person name="Kim S.J."/>
        </authorList>
    </citation>
    <scope>NUCLEOTIDE SEQUENCE [LARGE SCALE GENOMIC DNA]</scope>
    <source>
        <strain evidence="2 3">OT-1</strain>
    </source>
</reference>
<accession>A9DMP4</accession>